<gene>
    <name evidence="1" type="ORF">FIC94_19015</name>
</gene>
<accession>A0ABY2XZM5</accession>
<proteinExistence type="predicted"/>
<reference evidence="1 2" key="1">
    <citation type="submission" date="2019-06" db="EMBL/GenBank/DDBJ databases">
        <title>Ochrobactrum cricket sp.nov., isolated from the insect Teleogryllus occipitalis living in deserted cropland.</title>
        <authorList>
            <person name="Hu M."/>
        </authorList>
    </citation>
    <scope>NUCLEOTIDE SEQUENCE [LARGE SCALE GENOMIC DNA]</scope>
    <source>
        <strain evidence="1 2">LCB8</strain>
    </source>
</reference>
<protein>
    <submittedName>
        <fullName evidence="1">Uncharacterized protein</fullName>
    </submittedName>
</protein>
<comment type="caution">
    <text evidence="1">The sequence shown here is derived from an EMBL/GenBank/DDBJ whole genome shotgun (WGS) entry which is preliminary data.</text>
</comment>
<evidence type="ECO:0000313" key="1">
    <source>
        <dbReference type="EMBL" id="TNV11120.1"/>
    </source>
</evidence>
<sequence length="135" mass="15205">MDFNMASVTNLTSIVNDTDYPVNFHNSEQDSPPDFTVPMLGYRFGSLWVPWVGNDGDSYKAIRVTAGKDRINIFIFQDYWNPPDLNEVKYAVGVDRFYYTTVESKKIPGDADGAGNKILRISTDDVGITLKLIQN</sequence>
<organism evidence="1 2">
    <name type="scientific">Ochrobactrum teleogrylli</name>
    <dbReference type="NCBI Taxonomy" id="2479765"/>
    <lineage>
        <taxon>Bacteria</taxon>
        <taxon>Pseudomonadati</taxon>
        <taxon>Pseudomonadota</taxon>
        <taxon>Alphaproteobacteria</taxon>
        <taxon>Hyphomicrobiales</taxon>
        <taxon>Brucellaceae</taxon>
        <taxon>Brucella/Ochrobactrum group</taxon>
        <taxon>Ochrobactrum</taxon>
    </lineage>
</organism>
<evidence type="ECO:0000313" key="2">
    <source>
        <dbReference type="Proteomes" id="UP000312784"/>
    </source>
</evidence>
<keyword evidence="2" id="KW-1185">Reference proteome</keyword>
<dbReference type="EMBL" id="VEWL01000015">
    <property type="protein sequence ID" value="TNV11120.1"/>
    <property type="molecule type" value="Genomic_DNA"/>
</dbReference>
<name>A0ABY2XZM5_9HYPH</name>
<dbReference type="Proteomes" id="UP000312784">
    <property type="component" value="Unassembled WGS sequence"/>
</dbReference>
<dbReference type="RefSeq" id="WP_140026053.1">
    <property type="nucleotide sequence ID" value="NZ_JBHUFG010000047.1"/>
</dbReference>